<dbReference type="RefSeq" id="WP_206984488.1">
    <property type="nucleotide sequence ID" value="NZ_JAFLQZ010000006.1"/>
</dbReference>
<dbReference type="AlphaFoldDB" id="A0A939JDP2"/>
<protein>
    <submittedName>
        <fullName evidence="1">Uncharacterized protein</fullName>
    </submittedName>
</protein>
<reference evidence="1" key="1">
    <citation type="submission" date="2021-03" db="EMBL/GenBank/DDBJ databases">
        <authorList>
            <person name="Kim M.K."/>
        </authorList>
    </citation>
    <scope>NUCLEOTIDE SEQUENCE</scope>
    <source>
        <strain evidence="1">BT186</strain>
    </source>
</reference>
<organism evidence="1 2">
    <name type="scientific">Hymenobacter telluris</name>
    <dbReference type="NCBI Taxonomy" id="2816474"/>
    <lineage>
        <taxon>Bacteria</taxon>
        <taxon>Pseudomonadati</taxon>
        <taxon>Bacteroidota</taxon>
        <taxon>Cytophagia</taxon>
        <taxon>Cytophagales</taxon>
        <taxon>Hymenobacteraceae</taxon>
        <taxon>Hymenobacter</taxon>
    </lineage>
</organism>
<dbReference type="EMBL" id="JAFLQZ010000006">
    <property type="protein sequence ID" value="MBO0358557.1"/>
    <property type="molecule type" value="Genomic_DNA"/>
</dbReference>
<proteinExistence type="predicted"/>
<accession>A0A939JDP2</accession>
<evidence type="ECO:0000313" key="1">
    <source>
        <dbReference type="EMBL" id="MBO0358557.1"/>
    </source>
</evidence>
<comment type="caution">
    <text evidence="1">The sequence shown here is derived from an EMBL/GenBank/DDBJ whole genome shotgun (WGS) entry which is preliminary data.</text>
</comment>
<gene>
    <name evidence="1" type="ORF">J0X19_11425</name>
</gene>
<evidence type="ECO:0000313" key="2">
    <source>
        <dbReference type="Proteomes" id="UP000664144"/>
    </source>
</evidence>
<name>A0A939JDP2_9BACT</name>
<sequence length="92" mass="10505">MQAVPFSQQESSALLANFQQQNYHQFSYGIIRKVLETKHYHTNEPLVVNALMEVMGNVLDQFKVADADQEFVQQLSTGLYNLLLQVECVEAN</sequence>
<keyword evidence="2" id="KW-1185">Reference proteome</keyword>
<dbReference type="Proteomes" id="UP000664144">
    <property type="component" value="Unassembled WGS sequence"/>
</dbReference>